<evidence type="ECO:0000259" key="1">
    <source>
        <dbReference type="Pfam" id="PF13391"/>
    </source>
</evidence>
<dbReference type="OrthoDB" id="529575at2"/>
<protein>
    <recommendedName>
        <fullName evidence="1">HNH nuclease domain-containing protein</fullName>
    </recommendedName>
</protein>
<dbReference type="Proteomes" id="UP000050864">
    <property type="component" value="Unassembled WGS sequence"/>
</dbReference>
<dbReference type="RefSeq" id="WP_057635498.1">
    <property type="nucleotide sequence ID" value="NZ_LDJI01000028.1"/>
</dbReference>
<sequence>MSFWWVNHKQTRAHEVRGGYLWSPYRNANGAFNQSYENMRHVKVGDTVFSYGFGNIAYVGTVTAAAVPGPKPEEFGNVGDNWSDVGWLVDVYFEPVAQPLRPTDHLQQLAALLPDKHSPIQKTTGHGNQGCYLAAISEALGHILLALLEIDPKPWLHHPVAEHVPAPELLEDLRVIEQDPSMLETQRLHLAKARVGQGLYRKRVMLLESACRVTGVGDSRVLIASHIKPWRTSSNIERLNGHNGILLSPHVDALFDDHLMTFEDNGRMRFHQSLSLDVLERWGIDSQKKLDGFRPEQTPFLEQHRAAFAQKFN</sequence>
<reference evidence="2 3" key="1">
    <citation type="submission" date="2015-05" db="EMBL/GenBank/DDBJ databases">
        <title>Genome sequencing and analysis of members of genus Stenotrophomonas.</title>
        <authorList>
            <person name="Patil P.P."/>
            <person name="Midha S."/>
            <person name="Patil P.B."/>
        </authorList>
    </citation>
    <scope>NUCLEOTIDE SEQUENCE [LARGE SCALE GENOMIC DNA]</scope>
    <source>
        <strain evidence="2 3">DSM 18929</strain>
    </source>
</reference>
<dbReference type="EMBL" id="LDJI01000028">
    <property type="protein sequence ID" value="KRG62763.1"/>
    <property type="molecule type" value="Genomic_DNA"/>
</dbReference>
<dbReference type="PATRIC" id="fig|405444.3.peg.2093"/>
<dbReference type="InterPro" id="IPR003615">
    <property type="entry name" value="HNH_nuc"/>
</dbReference>
<dbReference type="Pfam" id="PF13391">
    <property type="entry name" value="HNH_2"/>
    <property type="match status" value="1"/>
</dbReference>
<dbReference type="AlphaFoldDB" id="A0A0R0BZV1"/>
<keyword evidence="3" id="KW-1185">Reference proteome</keyword>
<gene>
    <name evidence="2" type="ORF">ABB26_14930</name>
</gene>
<feature type="domain" description="HNH nuclease" evidence="1">
    <location>
        <begin position="211"/>
        <end position="263"/>
    </location>
</feature>
<evidence type="ECO:0000313" key="3">
    <source>
        <dbReference type="Proteomes" id="UP000050864"/>
    </source>
</evidence>
<proteinExistence type="predicted"/>
<comment type="caution">
    <text evidence="2">The sequence shown here is derived from an EMBL/GenBank/DDBJ whole genome shotgun (WGS) entry which is preliminary data.</text>
</comment>
<organism evidence="2 3">
    <name type="scientific">Stenotrophomonas humi</name>
    <dbReference type="NCBI Taxonomy" id="405444"/>
    <lineage>
        <taxon>Bacteria</taxon>
        <taxon>Pseudomonadati</taxon>
        <taxon>Pseudomonadota</taxon>
        <taxon>Gammaproteobacteria</taxon>
        <taxon>Lysobacterales</taxon>
        <taxon>Lysobacteraceae</taxon>
        <taxon>Stenotrophomonas</taxon>
    </lineage>
</organism>
<accession>A0A0R0BZV1</accession>
<evidence type="ECO:0000313" key="2">
    <source>
        <dbReference type="EMBL" id="KRG62763.1"/>
    </source>
</evidence>
<name>A0A0R0BZV1_9GAMM</name>